<evidence type="ECO:0000256" key="3">
    <source>
        <dbReference type="ARBA" id="ARBA00022771"/>
    </source>
</evidence>
<comment type="caution">
    <text evidence="9">The sequence shown here is derived from an EMBL/GenBank/DDBJ whole genome shotgun (WGS) entry which is preliminary data.</text>
</comment>
<evidence type="ECO:0000259" key="8">
    <source>
        <dbReference type="PROSITE" id="PS50103"/>
    </source>
</evidence>
<dbReference type="InterPro" id="IPR000571">
    <property type="entry name" value="Znf_CCCH"/>
</dbReference>
<dbReference type="AlphaFoldDB" id="A0A922CNA7"/>
<feature type="compositionally biased region" description="Polar residues" evidence="7">
    <location>
        <begin position="465"/>
        <end position="477"/>
    </location>
</feature>
<keyword evidence="4 5" id="KW-0862">Zinc</keyword>
<evidence type="ECO:0000256" key="2">
    <source>
        <dbReference type="ARBA" id="ARBA00022737"/>
    </source>
</evidence>
<evidence type="ECO:0000256" key="5">
    <source>
        <dbReference type="PROSITE-ProRule" id="PRU00723"/>
    </source>
</evidence>
<dbReference type="PROSITE" id="PS50103">
    <property type="entry name" value="ZF_C3H1"/>
    <property type="match status" value="2"/>
</dbReference>
<evidence type="ECO:0000256" key="4">
    <source>
        <dbReference type="ARBA" id="ARBA00022833"/>
    </source>
</evidence>
<dbReference type="PRINTS" id="PR01217">
    <property type="entry name" value="PRICHEXTENSN"/>
</dbReference>
<dbReference type="EMBL" id="JH668419">
    <property type="protein sequence ID" value="KAG6452196.1"/>
    <property type="molecule type" value="Genomic_DNA"/>
</dbReference>
<dbReference type="PANTHER" id="PTHR12675:SF6">
    <property type="entry name" value="ZINC FINGER CCCH DOMAIN-CONTAINING PROTEIN 10"/>
    <property type="match status" value="1"/>
</dbReference>
<feature type="coiled-coil region" evidence="6">
    <location>
        <begin position="257"/>
        <end position="284"/>
    </location>
</feature>
<dbReference type="GO" id="GO:0008270">
    <property type="term" value="F:zinc ion binding"/>
    <property type="evidence" value="ECO:0007669"/>
    <property type="project" value="UniProtKB-KW"/>
</dbReference>
<protein>
    <recommendedName>
        <fullName evidence="8">C3H1-type domain-containing protein</fullName>
    </recommendedName>
</protein>
<feature type="domain" description="C3H1-type" evidence="8">
    <location>
        <begin position="28"/>
        <end position="55"/>
    </location>
</feature>
<dbReference type="Gene3D" id="3.30.1370.210">
    <property type="match status" value="1"/>
</dbReference>
<evidence type="ECO:0000313" key="9">
    <source>
        <dbReference type="EMBL" id="KAG6452196.1"/>
    </source>
</evidence>
<keyword evidence="1 5" id="KW-0479">Metal-binding</keyword>
<name>A0A922CNA7_MANSE</name>
<keyword evidence="6" id="KW-0175">Coiled coil</keyword>
<dbReference type="SMART" id="SM00356">
    <property type="entry name" value="ZnF_C3H1"/>
    <property type="match status" value="2"/>
</dbReference>
<feature type="zinc finger region" description="C3H1-type" evidence="5">
    <location>
        <begin position="60"/>
        <end position="87"/>
    </location>
</feature>
<evidence type="ECO:0000256" key="1">
    <source>
        <dbReference type="ARBA" id="ARBA00022723"/>
    </source>
</evidence>
<organism evidence="9 10">
    <name type="scientific">Manduca sexta</name>
    <name type="common">Tobacco hawkmoth</name>
    <name type="synonym">Tobacco hornworm</name>
    <dbReference type="NCBI Taxonomy" id="7130"/>
    <lineage>
        <taxon>Eukaryota</taxon>
        <taxon>Metazoa</taxon>
        <taxon>Ecdysozoa</taxon>
        <taxon>Arthropoda</taxon>
        <taxon>Hexapoda</taxon>
        <taxon>Insecta</taxon>
        <taxon>Pterygota</taxon>
        <taxon>Neoptera</taxon>
        <taxon>Endopterygota</taxon>
        <taxon>Lepidoptera</taxon>
        <taxon>Glossata</taxon>
        <taxon>Ditrysia</taxon>
        <taxon>Bombycoidea</taxon>
        <taxon>Sphingidae</taxon>
        <taxon>Sphinginae</taxon>
        <taxon>Sphingini</taxon>
        <taxon>Manduca</taxon>
    </lineage>
</organism>
<dbReference type="GO" id="GO:0043484">
    <property type="term" value="P:regulation of RNA splicing"/>
    <property type="evidence" value="ECO:0007669"/>
    <property type="project" value="TreeGrafter"/>
</dbReference>
<evidence type="ECO:0000313" key="10">
    <source>
        <dbReference type="Proteomes" id="UP000791440"/>
    </source>
</evidence>
<dbReference type="GO" id="GO:0003723">
    <property type="term" value="F:RNA binding"/>
    <property type="evidence" value="ECO:0007669"/>
    <property type="project" value="TreeGrafter"/>
</dbReference>
<feature type="domain" description="C3H1-type" evidence="8">
    <location>
        <begin position="60"/>
        <end position="87"/>
    </location>
</feature>
<reference evidence="9" key="2">
    <citation type="submission" date="2020-12" db="EMBL/GenBank/DDBJ databases">
        <authorList>
            <person name="Kanost M."/>
        </authorList>
    </citation>
    <scope>NUCLEOTIDE SEQUENCE</scope>
</reference>
<proteinExistence type="predicted"/>
<keyword evidence="2" id="KW-0677">Repeat</keyword>
<reference evidence="9" key="1">
    <citation type="journal article" date="2016" name="Insect Biochem. Mol. Biol.">
        <title>Multifaceted biological insights from a draft genome sequence of the tobacco hornworm moth, Manduca sexta.</title>
        <authorList>
            <person name="Kanost M.R."/>
            <person name="Arrese E.L."/>
            <person name="Cao X."/>
            <person name="Chen Y.R."/>
            <person name="Chellapilla S."/>
            <person name="Goldsmith M.R."/>
            <person name="Grosse-Wilde E."/>
            <person name="Heckel D.G."/>
            <person name="Herndon N."/>
            <person name="Jiang H."/>
            <person name="Papanicolaou A."/>
            <person name="Qu J."/>
            <person name="Soulages J.L."/>
            <person name="Vogel H."/>
            <person name="Walters J."/>
            <person name="Waterhouse R.M."/>
            <person name="Ahn S.J."/>
            <person name="Almeida F.C."/>
            <person name="An C."/>
            <person name="Aqrawi P."/>
            <person name="Bretschneider A."/>
            <person name="Bryant W.B."/>
            <person name="Bucks S."/>
            <person name="Chao H."/>
            <person name="Chevignon G."/>
            <person name="Christen J.M."/>
            <person name="Clarke D.F."/>
            <person name="Dittmer N.T."/>
            <person name="Ferguson L.C.F."/>
            <person name="Garavelou S."/>
            <person name="Gordon K.H.J."/>
            <person name="Gunaratna R.T."/>
            <person name="Han Y."/>
            <person name="Hauser F."/>
            <person name="He Y."/>
            <person name="Heidel-Fischer H."/>
            <person name="Hirsh A."/>
            <person name="Hu Y."/>
            <person name="Jiang H."/>
            <person name="Kalra D."/>
            <person name="Klinner C."/>
            <person name="Konig C."/>
            <person name="Kovar C."/>
            <person name="Kroll A.R."/>
            <person name="Kuwar S.S."/>
            <person name="Lee S.L."/>
            <person name="Lehman R."/>
            <person name="Li K."/>
            <person name="Li Z."/>
            <person name="Liang H."/>
            <person name="Lovelace S."/>
            <person name="Lu Z."/>
            <person name="Mansfield J.H."/>
            <person name="McCulloch K.J."/>
            <person name="Mathew T."/>
            <person name="Morton B."/>
            <person name="Muzny D.M."/>
            <person name="Neunemann D."/>
            <person name="Ongeri F."/>
            <person name="Pauchet Y."/>
            <person name="Pu L.L."/>
            <person name="Pyrousis I."/>
            <person name="Rao X.J."/>
            <person name="Redding A."/>
            <person name="Roesel C."/>
            <person name="Sanchez-Gracia A."/>
            <person name="Schaack S."/>
            <person name="Shukla A."/>
            <person name="Tetreau G."/>
            <person name="Wang Y."/>
            <person name="Xiong G.H."/>
            <person name="Traut W."/>
            <person name="Walsh T.K."/>
            <person name="Worley K.C."/>
            <person name="Wu D."/>
            <person name="Wu W."/>
            <person name="Wu Y.Q."/>
            <person name="Zhang X."/>
            <person name="Zou Z."/>
            <person name="Zucker H."/>
            <person name="Briscoe A.D."/>
            <person name="Burmester T."/>
            <person name="Clem R.J."/>
            <person name="Feyereisen R."/>
            <person name="Grimmelikhuijzen C.J.P."/>
            <person name="Hamodrakas S.J."/>
            <person name="Hansson B.S."/>
            <person name="Huguet E."/>
            <person name="Jermiin L.S."/>
            <person name="Lan Q."/>
            <person name="Lehman H.K."/>
            <person name="Lorenzen M."/>
            <person name="Merzendorfer H."/>
            <person name="Michalopoulos I."/>
            <person name="Morton D.B."/>
            <person name="Muthukrishnan S."/>
            <person name="Oakeshott J.G."/>
            <person name="Palmer W."/>
            <person name="Park Y."/>
            <person name="Passarelli A.L."/>
            <person name="Rozas J."/>
            <person name="Schwartz L.M."/>
            <person name="Smith W."/>
            <person name="Southgate A."/>
            <person name="Vilcinskas A."/>
            <person name="Vogt R."/>
            <person name="Wang P."/>
            <person name="Werren J."/>
            <person name="Yu X.Q."/>
            <person name="Zhou J.J."/>
            <person name="Brown S.J."/>
            <person name="Scherer S.E."/>
            <person name="Richards S."/>
            <person name="Blissard G.W."/>
        </authorList>
    </citation>
    <scope>NUCLEOTIDE SEQUENCE</scope>
</reference>
<keyword evidence="10" id="KW-1185">Reference proteome</keyword>
<feature type="zinc finger region" description="C3H1-type" evidence="5">
    <location>
        <begin position="28"/>
        <end position="55"/>
    </location>
</feature>
<dbReference type="PANTHER" id="PTHR12675">
    <property type="entry name" value="MUSCLEBLIND-LIKE PROTEIN"/>
    <property type="match status" value="1"/>
</dbReference>
<feature type="compositionally biased region" description="Pro residues" evidence="7">
    <location>
        <begin position="201"/>
        <end position="222"/>
    </location>
</feature>
<feature type="compositionally biased region" description="Polar residues" evidence="7">
    <location>
        <begin position="1"/>
        <end position="17"/>
    </location>
</feature>
<feature type="region of interest" description="Disordered" evidence="7">
    <location>
        <begin position="201"/>
        <end position="242"/>
    </location>
</feature>
<evidence type="ECO:0000256" key="6">
    <source>
        <dbReference type="SAM" id="Coils"/>
    </source>
</evidence>
<gene>
    <name evidence="9" type="ORF">O3G_MSEX007520</name>
</gene>
<evidence type="ECO:0000256" key="7">
    <source>
        <dbReference type="SAM" id="MobiDB-lite"/>
    </source>
</evidence>
<dbReference type="Proteomes" id="UP000791440">
    <property type="component" value="Unassembled WGS sequence"/>
</dbReference>
<keyword evidence="3 5" id="KW-0863">Zinc-finger</keyword>
<sequence length="527" mass="58508">MSNVNEQNGRQAQQTTPPTDPRIRNAPAPEEKFCRDFIWGICTKGSQCKFPHVRDFESMKNTLKFCRDFQNKVGCRRPDCTFLHTTREEEKLFLSTGQIPRVLMEWYSAMSTPVNAMAEAMPQNMVYMPDYRHQPPPPPPAGPPVAAAMPQPLQCPPLPTLLAPPPPPPPPTEAPTPIRVTNPKYTNSHTHSTSVVMCPVTQPPPPLPPNFDASKPPPPLPQHPNGAQKRAAESCEAGPSKARKADNFKGIDLCDSCVQRNLRLELYRQEIQKLQLEKEHKTLLYERKLEDYENDRLLLRSIVNPELYQILEEYVEGPTSVRSDDTILLSLSTPTRARPNTITISSPEVLRTVLELMRTTTTTAGSDRLQMTEALASDHLTIEPRPSTSSVNSRVLNGLHSLLNVQRTERPSHEVVAPRFPSVPSAAPSGYQCPAATAAPGSYVPYQPAVPPPAVRPFYAQPYPSTSNGTPNTNAAFNPSARMGVPQTFTRPNVPGTATANMNNMQNFNQYMYGQFPPQPPYYPPAQ</sequence>
<feature type="region of interest" description="Disordered" evidence="7">
    <location>
        <begin position="465"/>
        <end position="484"/>
    </location>
</feature>
<accession>A0A922CNA7</accession>
<feature type="region of interest" description="Disordered" evidence="7">
    <location>
        <begin position="1"/>
        <end position="27"/>
    </location>
</feature>